<evidence type="ECO:0000313" key="4">
    <source>
        <dbReference type="Proteomes" id="UP001268542"/>
    </source>
</evidence>
<keyword evidence="1" id="KW-0812">Transmembrane</keyword>
<evidence type="ECO:0000259" key="2">
    <source>
        <dbReference type="Pfam" id="PF04892"/>
    </source>
</evidence>
<organism evidence="3 4">
    <name type="scientific">Nocardioides imazamoxiresistens</name>
    <dbReference type="NCBI Taxonomy" id="3231893"/>
    <lineage>
        <taxon>Bacteria</taxon>
        <taxon>Bacillati</taxon>
        <taxon>Actinomycetota</taxon>
        <taxon>Actinomycetes</taxon>
        <taxon>Propionibacteriales</taxon>
        <taxon>Nocardioidaceae</taxon>
        <taxon>Nocardioides</taxon>
    </lineage>
</organism>
<evidence type="ECO:0000256" key="1">
    <source>
        <dbReference type="SAM" id="Phobius"/>
    </source>
</evidence>
<protein>
    <submittedName>
        <fullName evidence="3">VanZ family protein</fullName>
    </submittedName>
</protein>
<feature type="transmembrane region" description="Helical" evidence="1">
    <location>
        <begin position="120"/>
        <end position="139"/>
    </location>
</feature>
<sequence>MVTFGGPGVMLLGALVSGVLAALLALALARRTGAVFAVAAAGFCWSLVVIALVTLVPATGAPGWVAAETRLDYCSTDIGGPAPDGFWIFDGGQRLLNTALFVPAGALGTLAACRWRSAGTLVPLLVLGLAAFSGLIEWTQLELARLDRACDLTDVIDNATGAAIGAGVGVALALVLRPWRARGD</sequence>
<feature type="transmembrane region" description="Helical" evidence="1">
    <location>
        <begin position="6"/>
        <end position="28"/>
    </location>
</feature>
<proteinExistence type="predicted"/>
<keyword evidence="4" id="KW-1185">Reference proteome</keyword>
<feature type="transmembrane region" description="Helical" evidence="1">
    <location>
        <begin position="159"/>
        <end position="176"/>
    </location>
</feature>
<evidence type="ECO:0000313" key="3">
    <source>
        <dbReference type="EMBL" id="MDT9592815.1"/>
    </source>
</evidence>
<dbReference type="Proteomes" id="UP001268542">
    <property type="component" value="Unassembled WGS sequence"/>
</dbReference>
<feature type="domain" description="VanZ-like" evidence="2">
    <location>
        <begin position="80"/>
        <end position="168"/>
    </location>
</feature>
<keyword evidence="1" id="KW-1133">Transmembrane helix</keyword>
<accession>A0ABU3PVP0</accession>
<dbReference type="Pfam" id="PF04892">
    <property type="entry name" value="VanZ"/>
    <property type="match status" value="1"/>
</dbReference>
<dbReference type="EMBL" id="JAVYII010000003">
    <property type="protein sequence ID" value="MDT9592815.1"/>
    <property type="molecule type" value="Genomic_DNA"/>
</dbReference>
<comment type="caution">
    <text evidence="3">The sequence shown here is derived from an EMBL/GenBank/DDBJ whole genome shotgun (WGS) entry which is preliminary data.</text>
</comment>
<feature type="transmembrane region" description="Helical" evidence="1">
    <location>
        <begin position="35"/>
        <end position="56"/>
    </location>
</feature>
<reference evidence="3 4" key="1">
    <citation type="submission" date="2023-08" db="EMBL/GenBank/DDBJ databases">
        <title>Nocardioides seae sp. nov., a bacterium isolated from a soil.</title>
        <authorList>
            <person name="Wang X."/>
        </authorList>
    </citation>
    <scope>NUCLEOTIDE SEQUENCE [LARGE SCALE GENOMIC DNA]</scope>
    <source>
        <strain evidence="3 4">YZH12</strain>
    </source>
</reference>
<dbReference type="RefSeq" id="WP_315732249.1">
    <property type="nucleotide sequence ID" value="NZ_JAVYII010000003.1"/>
</dbReference>
<dbReference type="InterPro" id="IPR006976">
    <property type="entry name" value="VanZ-like"/>
</dbReference>
<feature type="transmembrane region" description="Helical" evidence="1">
    <location>
        <begin position="95"/>
        <end position="113"/>
    </location>
</feature>
<name>A0ABU3PVP0_9ACTN</name>
<gene>
    <name evidence="3" type="ORF">RDV89_07035</name>
</gene>
<keyword evidence="1" id="KW-0472">Membrane</keyword>